<organism evidence="2">
    <name type="scientific">marine metagenome</name>
    <dbReference type="NCBI Taxonomy" id="408172"/>
    <lineage>
        <taxon>unclassified sequences</taxon>
        <taxon>metagenomes</taxon>
        <taxon>ecological metagenomes</taxon>
    </lineage>
</organism>
<sequence length="283" mass="31325">MKNGETQLTDQQASIARDLAQALGAKKPLAVFDLETTGTYVSSARIVEIAILRIEVDGTATYKALRLNPEMPIPADATAVHGISDADVVAEPVFHEVANSLAAYLQDCDLVGFNLRRFDVPILHEEFARADVKFELAGRSVIDAFTIFKTNERRNLAAAYAFYAEKDLEGAHGAGADTLATMEILLKQVERYSELPRTAPGLHEYCRDPSWVDEDGKFKWQGDEAVFNFGKHAGSPLREVSENPSISGYLDWMLQQDFPDETLTIVCDAKEGKFPDPKGRRQT</sequence>
<dbReference type="InterPro" id="IPR013520">
    <property type="entry name" value="Ribonucl_H"/>
</dbReference>
<accession>A0A381YYI4</accession>
<dbReference type="Gene3D" id="3.30.420.10">
    <property type="entry name" value="Ribonuclease H-like superfamily/Ribonuclease H"/>
    <property type="match status" value="1"/>
</dbReference>
<reference evidence="2" key="1">
    <citation type="submission" date="2018-05" db="EMBL/GenBank/DDBJ databases">
        <authorList>
            <person name="Lanie J.A."/>
            <person name="Ng W.-L."/>
            <person name="Kazmierczak K.M."/>
            <person name="Andrzejewski T.M."/>
            <person name="Davidsen T.M."/>
            <person name="Wayne K.J."/>
            <person name="Tettelin H."/>
            <person name="Glass J.I."/>
            <person name="Rusch D."/>
            <person name="Podicherti R."/>
            <person name="Tsui H.-C.T."/>
            <person name="Winkler M.E."/>
        </authorList>
    </citation>
    <scope>NUCLEOTIDE SEQUENCE</scope>
</reference>
<dbReference type="InterPro" id="IPR036397">
    <property type="entry name" value="RNaseH_sf"/>
</dbReference>
<protein>
    <recommendedName>
        <fullName evidence="1">Exonuclease domain-containing protein</fullName>
    </recommendedName>
</protein>
<dbReference type="GO" id="GO:0005829">
    <property type="term" value="C:cytosol"/>
    <property type="evidence" value="ECO:0007669"/>
    <property type="project" value="TreeGrafter"/>
</dbReference>
<evidence type="ECO:0000313" key="2">
    <source>
        <dbReference type="EMBL" id="SVA81643.1"/>
    </source>
</evidence>
<dbReference type="CDD" id="cd06127">
    <property type="entry name" value="DEDDh"/>
    <property type="match status" value="1"/>
</dbReference>
<dbReference type="GO" id="GO:0045004">
    <property type="term" value="P:DNA replication proofreading"/>
    <property type="evidence" value="ECO:0007669"/>
    <property type="project" value="TreeGrafter"/>
</dbReference>
<dbReference type="AlphaFoldDB" id="A0A381YYI4"/>
<dbReference type="SUPFAM" id="SSF53098">
    <property type="entry name" value="Ribonuclease H-like"/>
    <property type="match status" value="1"/>
</dbReference>
<evidence type="ECO:0000259" key="1">
    <source>
        <dbReference type="SMART" id="SM00479"/>
    </source>
</evidence>
<dbReference type="SMART" id="SM00479">
    <property type="entry name" value="EXOIII"/>
    <property type="match status" value="1"/>
</dbReference>
<gene>
    <name evidence="2" type="ORF">METZ01_LOCUS134497</name>
</gene>
<dbReference type="PANTHER" id="PTHR30231:SF41">
    <property type="entry name" value="DNA POLYMERASE III SUBUNIT EPSILON"/>
    <property type="match status" value="1"/>
</dbReference>
<dbReference type="PANTHER" id="PTHR30231">
    <property type="entry name" value="DNA POLYMERASE III SUBUNIT EPSILON"/>
    <property type="match status" value="1"/>
</dbReference>
<feature type="domain" description="Exonuclease" evidence="1">
    <location>
        <begin position="28"/>
        <end position="194"/>
    </location>
</feature>
<dbReference type="GO" id="GO:0008408">
    <property type="term" value="F:3'-5' exonuclease activity"/>
    <property type="evidence" value="ECO:0007669"/>
    <property type="project" value="TreeGrafter"/>
</dbReference>
<name>A0A381YYI4_9ZZZZ</name>
<dbReference type="GO" id="GO:0003676">
    <property type="term" value="F:nucleic acid binding"/>
    <property type="evidence" value="ECO:0007669"/>
    <property type="project" value="InterPro"/>
</dbReference>
<dbReference type="InterPro" id="IPR012337">
    <property type="entry name" value="RNaseH-like_sf"/>
</dbReference>
<dbReference type="EMBL" id="UINC01019295">
    <property type="protein sequence ID" value="SVA81643.1"/>
    <property type="molecule type" value="Genomic_DNA"/>
</dbReference>
<dbReference type="Pfam" id="PF00929">
    <property type="entry name" value="RNase_T"/>
    <property type="match status" value="1"/>
</dbReference>
<proteinExistence type="predicted"/>